<dbReference type="PANTHER" id="PTHR30061:SF50">
    <property type="entry name" value="MALTOSE_MALTODEXTRIN-BINDING PERIPLASMIC PROTEIN"/>
    <property type="match status" value="1"/>
</dbReference>
<comment type="caution">
    <text evidence="5">The sequence shown here is derived from an EMBL/GenBank/DDBJ whole genome shotgun (WGS) entry which is preliminary data.</text>
</comment>
<dbReference type="RefSeq" id="WP_307151350.1">
    <property type="nucleotide sequence ID" value="NZ_JAUSTU010000016.1"/>
</dbReference>
<evidence type="ECO:0000256" key="1">
    <source>
        <dbReference type="ARBA" id="ARBA00008520"/>
    </source>
</evidence>
<evidence type="ECO:0000256" key="3">
    <source>
        <dbReference type="ARBA" id="ARBA00022729"/>
    </source>
</evidence>
<evidence type="ECO:0000256" key="4">
    <source>
        <dbReference type="SAM" id="Coils"/>
    </source>
</evidence>
<keyword evidence="5" id="KW-0762">Sugar transport</keyword>
<evidence type="ECO:0000256" key="2">
    <source>
        <dbReference type="ARBA" id="ARBA00022448"/>
    </source>
</evidence>
<proteinExistence type="inferred from homology"/>
<gene>
    <name evidence="5" type="ORF">J2S07_003184</name>
</gene>
<dbReference type="EMBL" id="JAUSTU010000016">
    <property type="protein sequence ID" value="MDQ0156861.1"/>
    <property type="molecule type" value="Genomic_DNA"/>
</dbReference>
<reference evidence="5 6" key="1">
    <citation type="submission" date="2023-07" db="EMBL/GenBank/DDBJ databases">
        <title>Genomic Encyclopedia of Type Strains, Phase IV (KMG-IV): sequencing the most valuable type-strain genomes for metagenomic binning, comparative biology and taxonomic classification.</title>
        <authorList>
            <person name="Goeker M."/>
        </authorList>
    </citation>
    <scope>NUCLEOTIDE SEQUENCE [LARGE SCALE GENOMIC DNA]</scope>
    <source>
        <strain evidence="5 6">DSM 23948</strain>
    </source>
</reference>
<evidence type="ECO:0000313" key="5">
    <source>
        <dbReference type="EMBL" id="MDQ0156861.1"/>
    </source>
</evidence>
<organism evidence="5 6">
    <name type="scientific">Anoxybacillus andreesenii</name>
    <dbReference type="NCBI Taxonomy" id="1325932"/>
    <lineage>
        <taxon>Bacteria</taxon>
        <taxon>Bacillati</taxon>
        <taxon>Bacillota</taxon>
        <taxon>Bacilli</taxon>
        <taxon>Bacillales</taxon>
        <taxon>Anoxybacillaceae</taxon>
        <taxon>Anoxybacillus</taxon>
    </lineage>
</organism>
<feature type="coiled-coil region" evidence="4">
    <location>
        <begin position="358"/>
        <end position="385"/>
    </location>
</feature>
<name>A0ABT9V7C9_9BACL</name>
<keyword evidence="6" id="KW-1185">Reference proteome</keyword>
<dbReference type="Pfam" id="PF01547">
    <property type="entry name" value="SBP_bac_1"/>
    <property type="match status" value="1"/>
</dbReference>
<accession>A0ABT9V7C9</accession>
<protein>
    <submittedName>
        <fullName evidence="5">Multiple sugar transport system substrate-binding protein</fullName>
    </submittedName>
</protein>
<dbReference type="PANTHER" id="PTHR30061">
    <property type="entry name" value="MALTOSE-BINDING PERIPLASMIC PROTEIN"/>
    <property type="match status" value="1"/>
</dbReference>
<comment type="similarity">
    <text evidence="1">Belongs to the bacterial solute-binding protein 1 family.</text>
</comment>
<dbReference type="Gene3D" id="3.40.190.10">
    <property type="entry name" value="Periplasmic binding protein-like II"/>
    <property type="match status" value="2"/>
</dbReference>
<keyword evidence="2" id="KW-0813">Transport</keyword>
<dbReference type="Proteomes" id="UP001231362">
    <property type="component" value="Unassembled WGS sequence"/>
</dbReference>
<dbReference type="InterPro" id="IPR006059">
    <property type="entry name" value="SBP"/>
</dbReference>
<evidence type="ECO:0000313" key="6">
    <source>
        <dbReference type="Proteomes" id="UP001231362"/>
    </source>
</evidence>
<dbReference type="SUPFAM" id="SSF53850">
    <property type="entry name" value="Periplasmic binding protein-like II"/>
    <property type="match status" value="1"/>
</dbReference>
<sequence length="387" mass="44034">MNKRLKVLAVRDPAVYAYTDERYSIIEGFEKGNEATVEFSIVPWDEYYGMMMDTFAGKHEFDIVMVAGHLWLKDFVQKGYLAEISAPETMEYDQEDILRVIADEMKIDGKTYLYPSFCDGHILLYRKSIVKESMGIELPEAVNTDTIFSIARRCDGRQGMRGIAMKAAQSEIFTDFLPFLRNEGIDAFDEVTHAPVFNQEKGRIALEKYMALKEYAPKNTHLYGNDEVRESFQKKETALAVTWGGQLGAVLTDECLELEDVGFSAIKTSWNVTWSFGINAKSENQELANQFLAYVTSKNVDRIIGGYAGSPVRKSTYEKDSSQYPWYPVHLQLILKYAKPLPSMENAGEKTAPLYQAIHEAFTEKKSVAEALDEAEDKILQIDRRRS</sequence>
<keyword evidence="4" id="KW-0175">Coiled coil</keyword>
<keyword evidence="3" id="KW-0732">Signal</keyword>